<dbReference type="GO" id="GO:0033940">
    <property type="term" value="F:glucuronoarabinoxylan endo-1,4-beta-xylanase activity"/>
    <property type="evidence" value="ECO:0007669"/>
    <property type="project" value="UniProtKB-EC"/>
</dbReference>
<keyword evidence="7" id="KW-1185">Reference proteome</keyword>
<proteinExistence type="inferred from homology"/>
<gene>
    <name evidence="6" type="ORF">HDF17_003175</name>
</gene>
<sequence length="389" mass="41652">MPVTARAQGIAYVDFGSSVQTIRGFGGSTAWMPELTTDQANALFSNGDNQQMGLSILRVRIDPGGSANWSTELANAQEAQARGASIIATPWTPPASMKSNDSTIGGTLNTGSYAAYATYLNSFATYMSNGGVSLYGISMQNEPDASVTYESCGWTGAQMDTWVADNASVLTTKLIMPESESFNASYSDPALDDSNAVGHISIVAGHLYGTSPTYYTNAKNKGKDVWMTEHYLTGTGISGALALAKEIHDSMTVADYNAYLWWWVTNWAAESYSNGLVDANNNVTLNGYAMGQYAKFVRPGYVRSNATYNPTTNIYVSAYKGSGHYVIVALNLGTSAVSQPFTIQNESVTSLIPYETSASESMTQLSTVGVSNDTFTYTLPAQSITTFVH</sequence>
<keyword evidence="6" id="KW-0119">Carbohydrate metabolism</keyword>
<accession>A0A7Y9PJ42</accession>
<dbReference type="GO" id="GO:0006665">
    <property type="term" value="P:sphingolipid metabolic process"/>
    <property type="evidence" value="ECO:0007669"/>
    <property type="project" value="InterPro"/>
</dbReference>
<comment type="similarity">
    <text evidence="1 4">Belongs to the glycosyl hydrolase 30 family.</text>
</comment>
<dbReference type="Proteomes" id="UP000589520">
    <property type="component" value="Unassembled WGS sequence"/>
</dbReference>
<dbReference type="GO" id="GO:0004348">
    <property type="term" value="F:glucosylceramidase activity"/>
    <property type="evidence" value="ECO:0007669"/>
    <property type="project" value="InterPro"/>
</dbReference>
<dbReference type="Gene3D" id="3.20.20.80">
    <property type="entry name" value="Glycosidases"/>
    <property type="match status" value="1"/>
</dbReference>
<name>A0A7Y9PJ42_9BACT</name>
<keyword evidence="6" id="KW-0858">Xylan degradation</keyword>
<dbReference type="InterPro" id="IPR001139">
    <property type="entry name" value="Glyco_hydro_30"/>
</dbReference>
<evidence type="ECO:0000259" key="5">
    <source>
        <dbReference type="Pfam" id="PF02055"/>
    </source>
</evidence>
<dbReference type="GO" id="GO:0016020">
    <property type="term" value="C:membrane"/>
    <property type="evidence" value="ECO:0007669"/>
    <property type="project" value="GOC"/>
</dbReference>
<dbReference type="SUPFAM" id="SSF51445">
    <property type="entry name" value="(Trans)glycosidases"/>
    <property type="match status" value="1"/>
</dbReference>
<dbReference type="SUPFAM" id="SSF51011">
    <property type="entry name" value="Glycosyl hydrolase domain"/>
    <property type="match status" value="1"/>
</dbReference>
<dbReference type="Gene3D" id="2.60.40.1180">
    <property type="entry name" value="Golgi alpha-mannosidase II"/>
    <property type="match status" value="1"/>
</dbReference>
<dbReference type="PANTHER" id="PTHR11069:SF38">
    <property type="entry name" value="GLUCURONOXYLANASE XYNC"/>
    <property type="match status" value="1"/>
</dbReference>
<dbReference type="EC" id="3.2.1.136" evidence="6"/>
<keyword evidence="3 4" id="KW-0378">Hydrolase</keyword>
<dbReference type="AlphaFoldDB" id="A0A7Y9PJ42"/>
<dbReference type="InterPro" id="IPR017853">
    <property type="entry name" value="GH"/>
</dbReference>
<evidence type="ECO:0000256" key="2">
    <source>
        <dbReference type="ARBA" id="ARBA00022729"/>
    </source>
</evidence>
<evidence type="ECO:0000256" key="3">
    <source>
        <dbReference type="ARBA" id="ARBA00022801"/>
    </source>
</evidence>
<evidence type="ECO:0000256" key="1">
    <source>
        <dbReference type="ARBA" id="ARBA00005382"/>
    </source>
</evidence>
<dbReference type="RefSeq" id="WP_179492552.1">
    <property type="nucleotide sequence ID" value="NZ_JACCCW010000002.1"/>
</dbReference>
<dbReference type="GO" id="GO:0045493">
    <property type="term" value="P:xylan catabolic process"/>
    <property type="evidence" value="ECO:0007669"/>
    <property type="project" value="UniProtKB-KW"/>
</dbReference>
<feature type="domain" description="Glycosyl hydrolase family 30 TIM-barrel" evidence="5">
    <location>
        <begin position="74"/>
        <end position="156"/>
    </location>
</feature>
<dbReference type="InterPro" id="IPR033453">
    <property type="entry name" value="Glyco_hydro_30_TIM-barrel"/>
</dbReference>
<comment type="caution">
    <text evidence="6">The sequence shown here is derived from an EMBL/GenBank/DDBJ whole genome shotgun (WGS) entry which is preliminary data.</text>
</comment>
<keyword evidence="4 6" id="KW-0326">Glycosidase</keyword>
<dbReference type="InterPro" id="IPR013780">
    <property type="entry name" value="Glyco_hydro_b"/>
</dbReference>
<evidence type="ECO:0000256" key="4">
    <source>
        <dbReference type="RuleBase" id="RU361188"/>
    </source>
</evidence>
<evidence type="ECO:0000313" key="7">
    <source>
        <dbReference type="Proteomes" id="UP000589520"/>
    </source>
</evidence>
<keyword evidence="6" id="KW-0624">Polysaccharide degradation</keyword>
<organism evidence="6 7">
    <name type="scientific">Granulicella arctica</name>
    <dbReference type="NCBI Taxonomy" id="940613"/>
    <lineage>
        <taxon>Bacteria</taxon>
        <taxon>Pseudomonadati</taxon>
        <taxon>Acidobacteriota</taxon>
        <taxon>Terriglobia</taxon>
        <taxon>Terriglobales</taxon>
        <taxon>Acidobacteriaceae</taxon>
        <taxon>Granulicella</taxon>
    </lineage>
</organism>
<dbReference type="Pfam" id="PF02055">
    <property type="entry name" value="Glyco_hydro_30"/>
    <property type="match status" value="1"/>
</dbReference>
<dbReference type="EMBL" id="JACCCW010000002">
    <property type="protein sequence ID" value="NYF80855.1"/>
    <property type="molecule type" value="Genomic_DNA"/>
</dbReference>
<evidence type="ECO:0000313" key="6">
    <source>
        <dbReference type="EMBL" id="NYF80855.1"/>
    </source>
</evidence>
<dbReference type="PANTHER" id="PTHR11069">
    <property type="entry name" value="GLUCOSYLCERAMIDASE"/>
    <property type="match status" value="1"/>
</dbReference>
<reference evidence="6 7" key="1">
    <citation type="submission" date="2020-07" db="EMBL/GenBank/DDBJ databases">
        <title>Genomic Encyclopedia of Type Strains, Phase IV (KMG-V): Genome sequencing to study the core and pangenomes of soil and plant-associated prokaryotes.</title>
        <authorList>
            <person name="Whitman W."/>
        </authorList>
    </citation>
    <scope>NUCLEOTIDE SEQUENCE [LARGE SCALE GENOMIC DNA]</scope>
    <source>
        <strain evidence="6 7">X4EP2</strain>
    </source>
</reference>
<protein>
    <submittedName>
        <fullName evidence="6">Glucuronoarabinoxylan endo-1,4-beta-xylanase</fullName>
        <ecNumber evidence="6">3.2.1.136</ecNumber>
    </submittedName>
</protein>
<keyword evidence="2" id="KW-0732">Signal</keyword>